<dbReference type="Gene3D" id="3.60.15.10">
    <property type="entry name" value="Ribonuclease Z/Hydroxyacylglutathione hydrolase-like"/>
    <property type="match status" value="1"/>
</dbReference>
<keyword evidence="3" id="KW-1185">Reference proteome</keyword>
<evidence type="ECO:0000313" key="3">
    <source>
        <dbReference type="Proteomes" id="UP001165679"/>
    </source>
</evidence>
<accession>A0AA42CET6</accession>
<dbReference type="Pfam" id="PF00753">
    <property type="entry name" value="Lactamase_B"/>
    <property type="match status" value="1"/>
</dbReference>
<dbReference type="SUPFAM" id="SSF56281">
    <property type="entry name" value="Metallo-hydrolase/oxidoreductase"/>
    <property type="match status" value="1"/>
</dbReference>
<evidence type="ECO:0000313" key="2">
    <source>
        <dbReference type="EMBL" id="MCW3476448.1"/>
    </source>
</evidence>
<protein>
    <submittedName>
        <fullName evidence="2">MBL fold metallo-hydrolase</fullName>
    </submittedName>
</protein>
<dbReference type="EMBL" id="JAPDNT010000019">
    <property type="protein sequence ID" value="MCW3476448.1"/>
    <property type="molecule type" value="Genomic_DNA"/>
</dbReference>
<evidence type="ECO:0000259" key="1">
    <source>
        <dbReference type="SMART" id="SM00849"/>
    </source>
</evidence>
<dbReference type="InterPro" id="IPR050662">
    <property type="entry name" value="Sec-metab_biosynth-thioest"/>
</dbReference>
<comment type="caution">
    <text evidence="2">The sequence shown here is derived from an EMBL/GenBank/DDBJ whole genome shotgun (WGS) entry which is preliminary data.</text>
</comment>
<dbReference type="Proteomes" id="UP001165679">
    <property type="component" value="Unassembled WGS sequence"/>
</dbReference>
<sequence length="272" mass="29096">MAFLTEPEPARGVVIPVIPGIGRIVAANPGPMTYHGTNTYLIDGPDGTTVLDPGPADPAHVQHILAATGGKVVRILLSHTHRDHVGALAALQAATGARSHAFHRSAAPGFAPDVPLRDGDEVAGWTALHTPGHAADHLCFARADGVVFTADHIMSWSSSIVSPPDGDMSAYFASLRRMLARDDRLYLSGHGPPRRDTRAYAQHLLDHRLQREGAIVTALAEAPQDTLALVDRLYAPVNPRLRGAAERNVLAHLLKLRDEGRALQDGTVWRAA</sequence>
<dbReference type="InterPro" id="IPR036866">
    <property type="entry name" value="RibonucZ/Hydroxyglut_hydro"/>
</dbReference>
<dbReference type="Pfam" id="PF17778">
    <property type="entry name" value="WHD_BLACT"/>
    <property type="match status" value="1"/>
</dbReference>
<dbReference type="PANTHER" id="PTHR23131:SF0">
    <property type="entry name" value="ENDORIBONUCLEASE LACTB2"/>
    <property type="match status" value="1"/>
</dbReference>
<proteinExistence type="predicted"/>
<organism evidence="2 3">
    <name type="scientific">Limobrevibacterium gyesilva</name>
    <dbReference type="NCBI Taxonomy" id="2991712"/>
    <lineage>
        <taxon>Bacteria</taxon>
        <taxon>Pseudomonadati</taxon>
        <taxon>Pseudomonadota</taxon>
        <taxon>Alphaproteobacteria</taxon>
        <taxon>Acetobacterales</taxon>
        <taxon>Acetobacteraceae</taxon>
        <taxon>Limobrevibacterium</taxon>
    </lineage>
</organism>
<dbReference type="InterPro" id="IPR001279">
    <property type="entry name" value="Metallo-B-lactamas"/>
</dbReference>
<name>A0AA42CET6_9PROT</name>
<dbReference type="PANTHER" id="PTHR23131">
    <property type="entry name" value="ENDORIBONUCLEASE LACTB2"/>
    <property type="match status" value="1"/>
</dbReference>
<dbReference type="InterPro" id="IPR041516">
    <property type="entry name" value="LACTB2_WH"/>
</dbReference>
<feature type="domain" description="Metallo-beta-lactamase" evidence="1">
    <location>
        <begin position="36"/>
        <end position="190"/>
    </location>
</feature>
<gene>
    <name evidence="2" type="ORF">OL599_17945</name>
</gene>
<dbReference type="SMART" id="SM00849">
    <property type="entry name" value="Lactamase_B"/>
    <property type="match status" value="1"/>
</dbReference>
<dbReference type="Gene3D" id="1.10.10.10">
    <property type="entry name" value="Winged helix-like DNA-binding domain superfamily/Winged helix DNA-binding domain"/>
    <property type="match status" value="1"/>
</dbReference>
<dbReference type="CDD" id="cd16278">
    <property type="entry name" value="metallo-hydrolase-like_MBL-fold"/>
    <property type="match status" value="1"/>
</dbReference>
<reference evidence="2" key="2">
    <citation type="submission" date="2022-10" db="EMBL/GenBank/DDBJ databases">
        <authorList>
            <person name="Trinh H.N."/>
        </authorList>
    </citation>
    <scope>NUCLEOTIDE SEQUENCE</scope>
    <source>
        <strain evidence="2">RN2-1</strain>
    </source>
</reference>
<dbReference type="AlphaFoldDB" id="A0AA42CET6"/>
<dbReference type="RefSeq" id="WP_264715238.1">
    <property type="nucleotide sequence ID" value="NZ_JAPDNT010000019.1"/>
</dbReference>
<reference evidence="2" key="1">
    <citation type="submission" date="2022-09" db="EMBL/GenBank/DDBJ databases">
        <title>Rhodovastum sp. nov. RN2-1 isolated from soil in Seongnam, South Korea.</title>
        <authorList>
            <person name="Le N.T."/>
        </authorList>
    </citation>
    <scope>NUCLEOTIDE SEQUENCE</scope>
    <source>
        <strain evidence="2">RN2-1</strain>
    </source>
</reference>
<dbReference type="InterPro" id="IPR036388">
    <property type="entry name" value="WH-like_DNA-bd_sf"/>
</dbReference>